<dbReference type="Pfam" id="PF20175">
    <property type="entry name" value="Tra1_central"/>
    <property type="match status" value="1"/>
</dbReference>
<feature type="domain" description="PI3K/PI4K catalytic" evidence="3">
    <location>
        <begin position="3538"/>
        <end position="3847"/>
    </location>
</feature>
<dbReference type="SUPFAM" id="SSF56112">
    <property type="entry name" value="Protein kinase-like (PK-like)"/>
    <property type="match status" value="1"/>
</dbReference>
<evidence type="ECO:0000259" key="3">
    <source>
        <dbReference type="PROSITE" id="PS50290"/>
    </source>
</evidence>
<comment type="caution">
    <text evidence="5">The sequence shown here is derived from an EMBL/GenBank/DDBJ whole genome shotgun (WGS) entry which is preliminary data.</text>
</comment>
<dbReference type="Gene3D" id="1.10.1070.11">
    <property type="entry name" value="Phosphatidylinositol 3-/4-kinase, catalytic domain"/>
    <property type="match status" value="1"/>
</dbReference>
<evidence type="ECO:0000313" key="5">
    <source>
        <dbReference type="EMBL" id="KAF6020404.1"/>
    </source>
</evidence>
<dbReference type="GO" id="GO:0035267">
    <property type="term" value="C:NuA4 histone acetyltransferase complex"/>
    <property type="evidence" value="ECO:0007669"/>
    <property type="project" value="TreeGrafter"/>
</dbReference>
<evidence type="ECO:0000256" key="2">
    <source>
        <dbReference type="SAM" id="MobiDB-lite"/>
    </source>
</evidence>
<dbReference type="InterPro" id="IPR003151">
    <property type="entry name" value="PIK-rel_kinase_FAT"/>
</dbReference>
<dbReference type="PANTHER" id="PTHR11139:SF1">
    <property type="entry name" value="TRANSFORMATION_TRANSCRIPTION DOMAIN-ASSOCIATED PROTEIN"/>
    <property type="match status" value="1"/>
</dbReference>
<dbReference type="Pfam" id="PF00454">
    <property type="entry name" value="PI3_PI4_kinase"/>
    <property type="match status" value="1"/>
</dbReference>
<dbReference type="PROSITE" id="PS50290">
    <property type="entry name" value="PI3_4_KINASE_3"/>
    <property type="match status" value="1"/>
</dbReference>
<dbReference type="SUPFAM" id="SSF48371">
    <property type="entry name" value="ARM repeat"/>
    <property type="match status" value="3"/>
</dbReference>
<name>A0A7J7J3X3_BUGNE</name>
<dbReference type="Pfam" id="PF02259">
    <property type="entry name" value="FAT"/>
    <property type="match status" value="1"/>
</dbReference>
<feature type="compositionally biased region" description="Low complexity" evidence="2">
    <location>
        <begin position="3242"/>
        <end position="3284"/>
    </location>
</feature>
<evidence type="ECO:0000313" key="6">
    <source>
        <dbReference type="Proteomes" id="UP000593567"/>
    </source>
</evidence>
<keyword evidence="6" id="KW-1185">Reference proteome</keyword>
<comment type="similarity">
    <text evidence="1">Belongs to the PI3/PI4-kinase family. TRA1 subfamily.</text>
</comment>
<dbReference type="Pfam" id="PF20206">
    <property type="entry name" value="Tra1_ring"/>
    <property type="match status" value="1"/>
</dbReference>
<sequence length="3859" mass="435531">MAAAPAAAQLDVTLKSYLQLIGDANAAIEKKLKAAQELSENFESVVSSVQYNSQISPELVRVFIKVLEEGEPQFLSEPAAQQLRKLLLEILHRIPTTNDQFKVHVKPILSLAFKLVEIENEENALICVRLLMDLHRNNRPHLSPEAPRFLGFVKRLYRELPNHVSKIFEPRPTYKVKDLCEVPIDAWINDIYFTTQIVTEKRTDNQPVTYNIIPKATLSLKVMAELPIIVVLMYQLYKHSIQQDVEEFMPLIMNTLSLQPSKEQRLLPSNKEKFVDFIAAQVKSLSFLAYVLRPCLNTITAHAPALVSGIVGLLTLCPPEVAHLRKDLLIATRHILGTELRTRFLNHIARLFDEDILIGTGWTAQETMKALAYSTLADLVHHVRLNLPLTELALAVDLFAKNIHDDTLMSSIQTMSCKLLLNLVENIKGKSDQENGNGRELLMYILEIYVLKFKSIAENQLPVLLAKCKPHNPDSKSGDKTDSQTSADDKGGSKGSLESVTEPADKDDKTANFSVTDCRSLVKTLVCGTKTITWAVVSCKSPNTDQTMITSKQFHPKEILVYMRLVKYALKALDIYTIAVSSTGQPFVRPAYMANVKTKEEKEVLEHFAGVYTLMNPVSFREIFIVTINNVVESIYNNYALQIVANSFLANVSTSPTFATILVEYLLARLEEMGSSSTERSNLYLKLFKLVFGSVSLFAAENEQMLKPHLHTIVNRSMELAMTAKEPYNYFLLLRALFRSIGGGSHDLLYQEFLPLLPDLLQGLNSLQSGLHKQHMKDLFVELCLTVPVRLSSLLPYLPMLMDPLVSALNGSQTLISQGLRTLELCVDNLQPDFLYDHIQPVRADLMQALWRCLRNSNDPIAHVAFRVLGKFGGGNRKMLREPQGLVYNQRPTAGPSVIVHFQDCKTAIHLPIEKSVECALQTLKTSSTDIFYRKHAWNLVKCFLVSAVNLDDDKVTLTHLLLHHNFQDGPIQSLNHHSLYECSDLHVRSVMQKALSAMFVAASIKELQSGVVPFMTSLVRHFTMALVAQQAGPFMLGDKFSKLQGTDAYVLIDALATVMGDEEKELCKPAHIALVLILETSTAIMGARERACQLPLFVYMAEKMCALCYERAWYSKLGGCTAIKFMFERMSKKWILQHQFVFLKALVFIMMDLTSEVSSGALDMAKCNFEQMLKVCAAEVDSSDTELVEVQNKSFYDVAHELVRQVTSPNTLVREQAMHGLKILAEARKTTVTEVMEPHRDVLQDMVPPKKHLLRHQPANAQIGIMDANTFCTMLEPKLFSIDLEVPEHKIFFTELVTLCEAEDTTLQKLPCYKSVKNLAPLRKSALRALSACHYLVNMREKIFNVLYKELNSTNSELQKVAHECMKKFIGGFQMEMEQVHSAMRTLLNMLGDYRNLTLNVIHRLTSLTQLFPNTFNEKLCDQLLTLLRKKLEVAVTSQAHRQNRGAGSVQSNGMVIPLEVKTCAAIINIYHLIPAATTKILEPLTSITMKGEKSLCTERGSPFQEPLFKFLLRFPTEAVDLFLSDAYLADPHTVRVFLAQFKSAENGAKFREKLVEKTPKIIELLQTQIVTGATIGSSLVDARDESQYIGVQLVHIITKHDNSYIKTNSAVLKVLMKLWTSDVFHDKHRKLVSVLRQARESCALLPYQEPKLIIKCLLAYFKQDNSDIELLFRMLRCFSSHLLPQYQFFRNFLHETVAKTYSIDWKRSAFFKFAEIFHDTKFTQEMIAKMLQLILIPCFQNAFDSGHGKELIGGPAAPDQDNPDNIISVFINKVIDPDNPFATSDNVRILLLQFSSMLVEHASPHIHDANNKRQGNKLRRLMTFAWPCLLSKNCVDPATKYNGHLLLSHIIAKFAIHKRIVLQVFHSLLKAHAVEARAVVRQALDILTPAMPGRMEDGNIMLIHWTKKIILEEGHTIAQLVHILQLIVRHNKVYSPVRHQLVQHMVTSMQRLAFTQTPNFEQKRLTVDIAEVIVKWEIGRVKEESNTVVKEEPQVPVTSSATASSATTSSATTSSATTPTSSSATSPGKAAVDVNKPIEKHFCDAVINFLLRIACQVNESNGTGGSPGELLSRRSVNIIKTALKSESWPMADLKLNGFEKLFMSVDTSQPNYSNICTALELLTFLLTILKKETILSSLKPLQKGIAACMNCTNSKVIRSVHGLLSKLMSIFPTEPVSSNVASKHDELEVLYACVSKVVYEGLSSYEKSTTGTHPLLFGTLMILKATCSHNQGYIDRLITSFMRVLQRMTKEHLAPTNQESIPIASDLLILSLDLVKNRVGIMNQEMRKMFIGTILVGLIEKSADAKVMKAITRMVEDWVKTKTTISMNQTPHLKEKVILLVKLMQNVEKRFNSNDDSHVELNAQFLELVNYIYREKELANTDLTSKLEVAFLSGLRCTQPVIRQKFFEVFENSIKRRLFDRLMYICSSQNWESMANHFWIKQCLELVLTVAVNGTQIQGAAPSYQLAPVSSVVTLADSHERAAFVQVTKMKEEPMDIETIDNEEEEIDIEFTDDTDTFGKMQETDSKTPKLTIQQLLARQSKFLEMCQGTKTVSLLTAVCQLAHINSDLATHTWIELFPRIWKVLLEKQQLNLAAELIPFLCSGSHVGQKDTQPSSCKVFFEAITRCVPSLPIRPSVIKYLGKSHNLWHRAALLLELLAMDSSHSNILQLKQQKFSGTEFDFEPNTPNEALTQETYDMLSDIYALLREKDMLTGLWSKKAKYPETVTALSYEQHGYYEQAQTTYEQVMAKARGELNVTAAGSNVLCEFKVWEDHWVQCAKELNQWDLLLEYANSKGNTNPHLILESAWRVPNWSMMKDALAQVEASCPKESAWKVSMYRGYIAICHPDEQHLTMVDTLVDLATTMAIKEWRRLPRVVSHIHTPFLQAAQQIMELQEAAQISKGLQPNTGNRNNSNLHDMKAIVKTWRNRLPILSDDLSHWSDIFAWRQHHYQFIINHYDAQNQSSNSMLGVHASAQAMIHYGKIARKHNLTGVCLDSLSRIHTIPSVPILDCYQKIKQQVKCHLLMAGGMGKNELQEGLEVIESTNLKYFTKEMTAEFYALKGMFLSQIGRSEDANKAFSAAVQMHDTLVKAWALWGDYLAQIFTKQRVISNGVSAIICFLHACRHQNESKSRKYLAKVLWLLTYDDEKLSLADTVDKYCVGVPPMQWLPWIPQLLTCLVQNEGKLLCNLLGQIGRVYPQAVYFPIRTLYLTLKIEQRERVKNGDVTASLNRNVSTEQAPSSTSVSTTTSTTTITPAAVTTTSSTEKPAMTSASPAVTTSSTSATTSVAAIRSALSSTSEPSSSSQSAGLSSSSAGVSASQSESGPIRATPAMWRCSRIMHMQRDLHPTILSSLEGIVDQMVWFRETWYEEVLRQLRQGLTKCYVVAFENRSAVSEATVTPHTLNFVKKLVSTFGIGVENVSAVSQQFSSAASESLARRAQMTAQDPVFQKMKQQFTKDFDFKISGATKLHNLIVLLKKWIKLLEAKTKLLPKITLIEEKCRFLSNFSLQTAEVELPGEFLLPKHSHYYVRIARFMPKVEIVHKLNTACRRLYIRGHNGKVYPYLVVNDANLTEARREERVLQLLRMMNHYLTKQKETSQRLLYFTVPRVVAVAPQMRLVEDNPASTSLLDIFKQRCAKRAIEYDAPITRYYDRLAAVQQRGSQASHQVLRDLLKDIMTNQVPRTILKEWAMHTFQDATDYWTFRANFTSQLALEGLAEYVLHLTRLNPDMMYIHKDSGYISEFDANRPVPFRLTPNIAEFISQTGVTGPLTAAIVSAARCFVQPQFKLGSILKAILRDEFITWHKKKHDEASPGEPPTDMAGDRLLQLVNKAVLAITTRLQVCFIIAIKHSTHWKF</sequence>
<feature type="compositionally biased region" description="Low complexity" evidence="2">
    <location>
        <begin position="2000"/>
        <end position="2029"/>
    </location>
</feature>
<dbReference type="PANTHER" id="PTHR11139">
    <property type="entry name" value="ATAXIA TELANGIECTASIA MUTATED ATM -RELATED"/>
    <property type="match status" value="1"/>
</dbReference>
<evidence type="ECO:0000259" key="4">
    <source>
        <dbReference type="PROSITE" id="PS51189"/>
    </source>
</evidence>
<feature type="region of interest" description="Disordered" evidence="2">
    <location>
        <begin position="3234"/>
        <end position="3284"/>
    </location>
</feature>
<proteinExistence type="inferred from homology"/>
<dbReference type="SMART" id="SM00146">
    <property type="entry name" value="PI3Kc"/>
    <property type="match status" value="1"/>
</dbReference>
<dbReference type="InterPro" id="IPR014009">
    <property type="entry name" value="PIK_FAT"/>
</dbReference>
<dbReference type="GO" id="GO:0006281">
    <property type="term" value="P:DNA repair"/>
    <property type="evidence" value="ECO:0007669"/>
    <property type="project" value="TreeGrafter"/>
</dbReference>
<dbReference type="Proteomes" id="UP000593567">
    <property type="component" value="Unassembled WGS sequence"/>
</dbReference>
<evidence type="ECO:0000256" key="1">
    <source>
        <dbReference type="ARBA" id="ARBA00007234"/>
    </source>
</evidence>
<feature type="region of interest" description="Disordered" evidence="2">
    <location>
        <begin position="1987"/>
        <end position="2032"/>
    </location>
</feature>
<dbReference type="OrthoDB" id="5570127at2759"/>
<dbReference type="InterPro" id="IPR046805">
    <property type="entry name" value="Tra1_ring"/>
</dbReference>
<feature type="region of interest" description="Disordered" evidence="2">
    <location>
        <begin position="472"/>
        <end position="508"/>
    </location>
</feature>
<dbReference type="PROSITE" id="PS51189">
    <property type="entry name" value="FAT"/>
    <property type="match status" value="1"/>
</dbReference>
<accession>A0A7J7J3X3</accession>
<dbReference type="InterPro" id="IPR000403">
    <property type="entry name" value="PI3/4_kinase_cat_dom"/>
</dbReference>
<feature type="compositionally biased region" description="Basic and acidic residues" evidence="2">
    <location>
        <begin position="472"/>
        <end position="492"/>
    </location>
</feature>
<feature type="compositionally biased region" description="Low complexity" evidence="2">
    <location>
        <begin position="3299"/>
        <end position="3326"/>
    </location>
</feature>
<dbReference type="CDD" id="cd05163">
    <property type="entry name" value="PIKK_TRRAP"/>
    <property type="match status" value="1"/>
</dbReference>
<dbReference type="EMBL" id="VXIV02003177">
    <property type="protein sequence ID" value="KAF6020404.1"/>
    <property type="molecule type" value="Genomic_DNA"/>
</dbReference>
<dbReference type="GO" id="GO:0006355">
    <property type="term" value="P:regulation of DNA-templated transcription"/>
    <property type="evidence" value="ECO:0007669"/>
    <property type="project" value="TreeGrafter"/>
</dbReference>
<feature type="region of interest" description="Disordered" evidence="2">
    <location>
        <begin position="3299"/>
        <end position="3329"/>
    </location>
</feature>
<dbReference type="InterPro" id="IPR011009">
    <property type="entry name" value="Kinase-like_dom_sf"/>
</dbReference>
<reference evidence="5" key="1">
    <citation type="submission" date="2020-06" db="EMBL/GenBank/DDBJ databases">
        <title>Draft genome of Bugula neritina, a colonial animal packing powerful symbionts and potential medicines.</title>
        <authorList>
            <person name="Rayko M."/>
        </authorList>
    </citation>
    <scope>NUCLEOTIDE SEQUENCE [LARGE SCALE GENOMIC DNA]</scope>
    <source>
        <strain evidence="5">Kwan_BN1</strain>
    </source>
</reference>
<dbReference type="InterPro" id="IPR046807">
    <property type="entry name" value="Tra1_central"/>
</dbReference>
<feature type="domain" description="FAT" evidence="4">
    <location>
        <begin position="2639"/>
        <end position="3214"/>
    </location>
</feature>
<dbReference type="InterPro" id="IPR036940">
    <property type="entry name" value="PI3/4_kinase_cat_sf"/>
</dbReference>
<protein>
    <submittedName>
        <fullName evidence="5">Nipped-A</fullName>
    </submittedName>
</protein>
<organism evidence="5 6">
    <name type="scientific">Bugula neritina</name>
    <name type="common">Brown bryozoan</name>
    <name type="synonym">Sertularia neritina</name>
    <dbReference type="NCBI Taxonomy" id="10212"/>
    <lineage>
        <taxon>Eukaryota</taxon>
        <taxon>Metazoa</taxon>
        <taxon>Spiralia</taxon>
        <taxon>Lophotrochozoa</taxon>
        <taxon>Bryozoa</taxon>
        <taxon>Gymnolaemata</taxon>
        <taxon>Cheilostomatida</taxon>
        <taxon>Flustrina</taxon>
        <taxon>Buguloidea</taxon>
        <taxon>Bugulidae</taxon>
        <taxon>Bugula</taxon>
    </lineage>
</organism>
<dbReference type="GO" id="GO:0005634">
    <property type="term" value="C:nucleus"/>
    <property type="evidence" value="ECO:0007669"/>
    <property type="project" value="TreeGrafter"/>
</dbReference>
<dbReference type="GO" id="GO:0000124">
    <property type="term" value="C:SAGA complex"/>
    <property type="evidence" value="ECO:0007669"/>
    <property type="project" value="TreeGrafter"/>
</dbReference>
<dbReference type="InterPro" id="IPR050517">
    <property type="entry name" value="DDR_Repair_Kinase"/>
</dbReference>
<gene>
    <name evidence="5" type="ORF">EB796_021302</name>
</gene>
<dbReference type="InterPro" id="IPR016024">
    <property type="entry name" value="ARM-type_fold"/>
</dbReference>